<organism evidence="2 3">
    <name type="scientific">Mannheimia haemolytica</name>
    <name type="common">Pasteurella haemolytica</name>
    <dbReference type="NCBI Taxonomy" id="75985"/>
    <lineage>
        <taxon>Bacteria</taxon>
        <taxon>Pseudomonadati</taxon>
        <taxon>Pseudomonadota</taxon>
        <taxon>Gammaproteobacteria</taxon>
        <taxon>Pasteurellales</taxon>
        <taxon>Pasteurellaceae</taxon>
        <taxon>Mannheimia</taxon>
    </lineage>
</organism>
<dbReference type="EC" id="4.2.1.126" evidence="2"/>
<dbReference type="GO" id="GO:0097367">
    <property type="term" value="F:carbohydrate derivative binding"/>
    <property type="evidence" value="ECO:0007669"/>
    <property type="project" value="InterPro"/>
</dbReference>
<gene>
    <name evidence="2" type="primary">murQ_1</name>
    <name evidence="2" type="ORF">NCTC10638_02172</name>
</gene>
<keyword evidence="2" id="KW-0456">Lyase</keyword>
<dbReference type="PANTHER" id="PTHR10088:SF5">
    <property type="entry name" value="N-ACETYLMURAMIC ACID 6-PHOSPHATE ETHERASE"/>
    <property type="match status" value="1"/>
</dbReference>
<reference evidence="2 3" key="1">
    <citation type="submission" date="2018-06" db="EMBL/GenBank/DDBJ databases">
        <authorList>
            <consortium name="Pathogen Informatics"/>
            <person name="Doyle S."/>
        </authorList>
    </citation>
    <scope>NUCLEOTIDE SEQUENCE [LARGE SCALE GENOMIC DNA]</scope>
    <source>
        <strain evidence="2 3">NCTC10638</strain>
    </source>
</reference>
<evidence type="ECO:0000313" key="2">
    <source>
        <dbReference type="EMBL" id="STY60965.1"/>
    </source>
</evidence>
<name>A0A378MZZ3_MANHA</name>
<dbReference type="PANTHER" id="PTHR10088">
    <property type="entry name" value="GLUCOKINASE REGULATORY PROTEIN"/>
    <property type="match status" value="1"/>
</dbReference>
<dbReference type="GO" id="GO:0046348">
    <property type="term" value="P:amino sugar catabolic process"/>
    <property type="evidence" value="ECO:0007669"/>
    <property type="project" value="TreeGrafter"/>
</dbReference>
<dbReference type="GO" id="GO:0009254">
    <property type="term" value="P:peptidoglycan turnover"/>
    <property type="evidence" value="ECO:0007669"/>
    <property type="project" value="TreeGrafter"/>
</dbReference>
<sequence>MSQLLNALGQMITEQRNPNSMNIDRLSALDIVQVINQEDKQVAIAVEQCLPQIAQAVEKIVQAFEKGGRLFMSVPARAED</sequence>
<dbReference type="EMBL" id="UGPN01000002">
    <property type="protein sequence ID" value="STY60965.1"/>
    <property type="molecule type" value="Genomic_DNA"/>
</dbReference>
<dbReference type="GO" id="GO:0016803">
    <property type="term" value="F:ether hydrolase activity"/>
    <property type="evidence" value="ECO:0007669"/>
    <property type="project" value="TreeGrafter"/>
</dbReference>
<keyword evidence="1" id="KW-0119">Carbohydrate metabolism</keyword>
<dbReference type="AlphaFoldDB" id="A0A378MZZ3"/>
<evidence type="ECO:0000256" key="1">
    <source>
        <dbReference type="ARBA" id="ARBA00023277"/>
    </source>
</evidence>
<accession>A0A378MZZ3</accession>
<dbReference type="Gene3D" id="3.40.50.10490">
    <property type="entry name" value="Glucose-6-phosphate isomerase like protein, domain 1"/>
    <property type="match status" value="1"/>
</dbReference>
<dbReference type="GO" id="GO:0016835">
    <property type="term" value="F:carbon-oxygen lyase activity"/>
    <property type="evidence" value="ECO:0007669"/>
    <property type="project" value="TreeGrafter"/>
</dbReference>
<dbReference type="InterPro" id="IPR040190">
    <property type="entry name" value="MURQ/GCKR"/>
</dbReference>
<dbReference type="Proteomes" id="UP000254802">
    <property type="component" value="Unassembled WGS sequence"/>
</dbReference>
<dbReference type="InterPro" id="IPR046348">
    <property type="entry name" value="SIS_dom_sf"/>
</dbReference>
<dbReference type="SUPFAM" id="SSF53697">
    <property type="entry name" value="SIS domain"/>
    <property type="match status" value="1"/>
</dbReference>
<evidence type="ECO:0000313" key="3">
    <source>
        <dbReference type="Proteomes" id="UP000254802"/>
    </source>
</evidence>
<protein>
    <submittedName>
        <fullName evidence="2">N-acetylmuramic acid 6-phosphate etherase</fullName>
        <ecNumber evidence="2">4.2.1.126</ecNumber>
    </submittedName>
</protein>
<proteinExistence type="predicted"/>